<evidence type="ECO:0000313" key="1">
    <source>
        <dbReference type="EMBL" id="UOQ58111.1"/>
    </source>
</evidence>
<dbReference type="EMBL" id="CP095045">
    <property type="protein sequence ID" value="UOQ58111.1"/>
    <property type="molecule type" value="Genomic_DNA"/>
</dbReference>
<dbReference type="Proteomes" id="UP000831786">
    <property type="component" value="Chromosome"/>
</dbReference>
<name>A0ABY4FPA5_9MICO</name>
<evidence type="ECO:0000313" key="2">
    <source>
        <dbReference type="Proteomes" id="UP000831786"/>
    </source>
</evidence>
<proteinExistence type="predicted"/>
<sequence length="207" mass="23294">MSTVERTWGEWFRWHLDPVPFQLAHMRELAESTIAAQDTSAVVVSGSSEKARLPYRVDPADDADLLYATLIIFGREIAEKVGGASPRALRERMWTGRDEPQGLPLGTPSDAFTLASEIILWLRSISREIEHRTAAGELGDSPTDLVRVIREMRGRYPRAEAKFKAYRPRPCPATGCGEYTLYPIWGPDGLHAIRCDTCGARWDTEHR</sequence>
<reference evidence="1 2" key="1">
    <citation type="submission" date="2022-04" db="EMBL/GenBank/DDBJ databases">
        <title>Leucobacter sp. isolated from rhizosphere of garlic.</title>
        <authorList>
            <person name="Won M."/>
            <person name="Lee C.-M."/>
            <person name="Woen H.-Y."/>
            <person name="Kwon S.-W."/>
        </authorList>
    </citation>
    <scope>NUCLEOTIDE SEQUENCE [LARGE SCALE GENOMIC DNA]</scope>
    <source>
        <strain evidence="1 2">H21R-40</strain>
    </source>
</reference>
<organism evidence="1 2">
    <name type="scientific">Leucobacter allii</name>
    <dbReference type="NCBI Taxonomy" id="2932247"/>
    <lineage>
        <taxon>Bacteria</taxon>
        <taxon>Bacillati</taxon>
        <taxon>Actinomycetota</taxon>
        <taxon>Actinomycetes</taxon>
        <taxon>Micrococcales</taxon>
        <taxon>Microbacteriaceae</taxon>
        <taxon>Leucobacter</taxon>
    </lineage>
</organism>
<dbReference type="RefSeq" id="WP_244729094.1">
    <property type="nucleotide sequence ID" value="NZ_CP095045.1"/>
</dbReference>
<gene>
    <name evidence="1" type="ORF">MUN78_04495</name>
</gene>
<accession>A0ABY4FPA5</accession>
<keyword evidence="2" id="KW-1185">Reference proteome</keyword>
<protein>
    <submittedName>
        <fullName evidence="1">Uncharacterized protein</fullName>
    </submittedName>
</protein>